<evidence type="ECO:0000313" key="7">
    <source>
        <dbReference type="EMBL" id="SUZ32147.1"/>
    </source>
</evidence>
<dbReference type="NCBIfam" id="NF006014">
    <property type="entry name" value="PRK08153.1"/>
    <property type="match status" value="1"/>
</dbReference>
<protein>
    <submittedName>
        <fullName evidence="7">Histidinol-phosphate aminotransferase</fullName>
        <ecNumber evidence="7">2.6.1.9</ecNumber>
    </submittedName>
</protein>
<reference evidence="8" key="1">
    <citation type="submission" date="2018-08" db="EMBL/GenBank/DDBJ databases">
        <authorList>
            <person name="Rodrigo-Torres L."/>
            <person name="Arahal R. D."/>
            <person name="Lucena T."/>
        </authorList>
    </citation>
    <scope>NUCLEOTIDE SEQUENCE [LARGE SCALE GENOMIC DNA]</scope>
    <source>
        <strain evidence="8">CECT 7235</strain>
    </source>
</reference>
<dbReference type="Proteomes" id="UP000272908">
    <property type="component" value="Unassembled WGS sequence"/>
</dbReference>
<sequence length="384" mass="41248">MSLAYPCRMKTPRFTPLVADLPATVPFVGPDAQMRANGRPFRARIGANESGFGPSPKAVEAMRRAAPESWMYGDSECYDLRAALAEHHGVTPAHIIIGEGIDGLLGMLVRMLVAPGDPVVTSDGAYPTFSYHVAGYGGVLHKVPYRDDHEDPGALLARADETGAKLLYFCNPDNPMGTWHSARVVERMIKAVPHGTLMVLDEAYIDASPSGTAPEIDPDNPHVIRMRTFSKLYGLAGLRVGYGIGSPDLIAMFDRIRNHFGMGRVAQAGALAALQDQAWLQSVQGDVARARARIAQIAADCGLYALPSAASFVALDTGRDGDFARRLVDALMARDIFVRMPFVAPQDRCIRVSAAPDGPLDAFETALPKALADCAHATKAPQKT</sequence>
<keyword evidence="3 7" id="KW-0808">Transferase</keyword>
<dbReference type="InterPro" id="IPR004839">
    <property type="entry name" value="Aminotransferase_I/II_large"/>
</dbReference>
<dbReference type="InterPro" id="IPR050106">
    <property type="entry name" value="HistidinolP_aminotransfase"/>
</dbReference>
<dbReference type="SUPFAM" id="SSF53383">
    <property type="entry name" value="PLP-dependent transferases"/>
    <property type="match status" value="1"/>
</dbReference>
<evidence type="ECO:0000256" key="3">
    <source>
        <dbReference type="ARBA" id="ARBA00022679"/>
    </source>
</evidence>
<organism evidence="7 8">
    <name type="scientific">Roseinatronobacter ekhonensis</name>
    <dbReference type="NCBI Taxonomy" id="254356"/>
    <lineage>
        <taxon>Bacteria</taxon>
        <taxon>Pseudomonadati</taxon>
        <taxon>Pseudomonadota</taxon>
        <taxon>Alphaproteobacteria</taxon>
        <taxon>Rhodobacterales</taxon>
        <taxon>Paracoccaceae</taxon>
        <taxon>Roseinatronobacter</taxon>
    </lineage>
</organism>
<dbReference type="InterPro" id="IPR015422">
    <property type="entry name" value="PyrdxlP-dep_Trfase_small"/>
</dbReference>
<comment type="similarity">
    <text evidence="1">Belongs to the class-II pyridoxal-phosphate-dependent aminotransferase family. Histidinol-phosphate aminotransferase subfamily.</text>
</comment>
<evidence type="ECO:0000259" key="6">
    <source>
        <dbReference type="Pfam" id="PF00155"/>
    </source>
</evidence>
<accession>A0A3B0MM98</accession>
<name>A0A3B0MM98_9RHOB</name>
<evidence type="ECO:0000256" key="2">
    <source>
        <dbReference type="ARBA" id="ARBA00022576"/>
    </source>
</evidence>
<feature type="domain" description="Aminotransferase class I/classII large" evidence="6">
    <location>
        <begin position="46"/>
        <end position="356"/>
    </location>
</feature>
<dbReference type="InterPro" id="IPR015424">
    <property type="entry name" value="PyrdxlP-dep_Trfase"/>
</dbReference>
<evidence type="ECO:0000256" key="5">
    <source>
        <dbReference type="ARBA" id="ARBA00029440"/>
    </source>
</evidence>
<dbReference type="AlphaFoldDB" id="A0A3B0MM98"/>
<evidence type="ECO:0000313" key="8">
    <source>
        <dbReference type="Proteomes" id="UP000272908"/>
    </source>
</evidence>
<keyword evidence="2 7" id="KW-0032">Aminotransferase</keyword>
<comment type="pathway">
    <text evidence="5">Amino-acid biosynthesis.</text>
</comment>
<keyword evidence="4" id="KW-0663">Pyridoxal phosphate</keyword>
<proteinExistence type="inferred from homology"/>
<dbReference type="GO" id="GO:0004400">
    <property type="term" value="F:histidinol-phosphate transaminase activity"/>
    <property type="evidence" value="ECO:0007669"/>
    <property type="project" value="UniProtKB-EC"/>
</dbReference>
<dbReference type="PANTHER" id="PTHR43643:SF3">
    <property type="entry name" value="HISTIDINOL-PHOSPHATE AMINOTRANSFERASE"/>
    <property type="match status" value="1"/>
</dbReference>
<keyword evidence="8" id="KW-1185">Reference proteome</keyword>
<dbReference type="PANTHER" id="PTHR43643">
    <property type="entry name" value="HISTIDINOL-PHOSPHATE AMINOTRANSFERASE 2"/>
    <property type="match status" value="1"/>
</dbReference>
<dbReference type="Pfam" id="PF00155">
    <property type="entry name" value="Aminotran_1_2"/>
    <property type="match status" value="1"/>
</dbReference>
<dbReference type="Gene3D" id="3.90.1150.10">
    <property type="entry name" value="Aspartate Aminotransferase, domain 1"/>
    <property type="match status" value="1"/>
</dbReference>
<gene>
    <name evidence="7" type="primary">hisC_2</name>
    <name evidence="7" type="ORF">ROE7235_01901</name>
</gene>
<dbReference type="EC" id="2.6.1.9" evidence="7"/>
<dbReference type="InterPro" id="IPR015421">
    <property type="entry name" value="PyrdxlP-dep_Trfase_major"/>
</dbReference>
<dbReference type="CDD" id="cd00609">
    <property type="entry name" value="AAT_like"/>
    <property type="match status" value="1"/>
</dbReference>
<dbReference type="Gene3D" id="3.40.640.10">
    <property type="entry name" value="Type I PLP-dependent aspartate aminotransferase-like (Major domain)"/>
    <property type="match status" value="1"/>
</dbReference>
<evidence type="ECO:0000256" key="1">
    <source>
        <dbReference type="ARBA" id="ARBA00007970"/>
    </source>
</evidence>
<evidence type="ECO:0000256" key="4">
    <source>
        <dbReference type="ARBA" id="ARBA00022898"/>
    </source>
</evidence>
<dbReference type="GO" id="GO:0030170">
    <property type="term" value="F:pyridoxal phosphate binding"/>
    <property type="evidence" value="ECO:0007669"/>
    <property type="project" value="InterPro"/>
</dbReference>
<dbReference type="EMBL" id="UIHC01000016">
    <property type="protein sequence ID" value="SUZ32147.1"/>
    <property type="molecule type" value="Genomic_DNA"/>
</dbReference>